<evidence type="ECO:0000313" key="16">
    <source>
        <dbReference type="Proteomes" id="UP000035218"/>
    </source>
</evidence>
<comment type="subcellular location">
    <subcellularLocation>
        <location evidence="9">Cytoplasm</location>
    </subcellularLocation>
    <text evidence="9">The SRP-RNC complex is targeted to the cytoplasmic membrane.</text>
</comment>
<comment type="similarity">
    <text evidence="1 9">Belongs to the GTP-binding SRP family. SRP54 subfamily.</text>
</comment>
<reference evidence="13 17" key="2">
    <citation type="submission" date="2016-11" db="EMBL/GenBank/DDBJ databases">
        <authorList>
            <person name="Jaros S."/>
            <person name="Januszkiewicz K."/>
            <person name="Wedrychowicz H."/>
        </authorList>
    </citation>
    <scope>NUCLEOTIDE SEQUENCE [LARGE SCALE GENOMIC DNA]</scope>
    <source>
        <strain evidence="13 17">NF2</strain>
    </source>
</reference>
<evidence type="ECO:0000256" key="4">
    <source>
        <dbReference type="ARBA" id="ARBA00022884"/>
    </source>
</evidence>
<evidence type="ECO:0000256" key="6">
    <source>
        <dbReference type="ARBA" id="ARBA00023135"/>
    </source>
</evidence>
<dbReference type="EMBL" id="LDCN01000001">
    <property type="protein sequence ID" value="KLI00819.1"/>
    <property type="molecule type" value="Genomic_DNA"/>
</dbReference>
<keyword evidence="4 9" id="KW-0694">RNA-binding</keyword>
<evidence type="ECO:0000256" key="9">
    <source>
        <dbReference type="HAMAP-Rule" id="MF_00306"/>
    </source>
</evidence>
<reference evidence="15 16" key="1">
    <citation type="submission" date="2015-05" db="EMBL/GenBank/DDBJ databases">
        <title>Genome sequencing project for genomic taxonomy and phylogenomics of Bacillus-like bacteria.</title>
        <authorList>
            <person name="Liu B."/>
            <person name="Wang J."/>
            <person name="Zhu Y."/>
            <person name="Liu G."/>
            <person name="Chen Q."/>
            <person name="Chen Z."/>
            <person name="Lan J."/>
            <person name="Che J."/>
            <person name="Ge C."/>
            <person name="Shi H."/>
            <person name="Pan Z."/>
            <person name="Liu X."/>
        </authorList>
    </citation>
    <scope>NUCLEOTIDE SEQUENCE [LARGE SCALE GENOMIC DNA]</scope>
    <source>
        <strain evidence="15 16">DSM 9885</strain>
    </source>
</reference>
<evidence type="ECO:0000313" key="14">
    <source>
        <dbReference type="EMBL" id="GED58234.1"/>
    </source>
</evidence>
<evidence type="ECO:0000256" key="8">
    <source>
        <dbReference type="ARBA" id="ARBA00048027"/>
    </source>
</evidence>
<sequence length="470" mass="51844">MAFESLANRLQNAFDKLRGRGKIDETIVNEAMREVRLALLEADVNFKVVKDFVARVKERAVGQEVMKSLTPGQMVIKIVNEELVALMGGNVAQLTMAHRPPTVIMMAGLQGAGKTTTTGKLAKYLQKQNRKPLLVAGDIYRPAAIKQLQVLGDQLNVPVFTLGDQVSPVDIARQAIEHAKTNHLDVVLIDTAGRLHIDEALMDELKQIREVTKPDEILLVVDAMTGQDAVNVAESFNSQLELTGVVLTKLDGDTRGGAALSVKAVTGKPIKFAAMGEKLDALEPFHPDRMASRILGMGDVLSLIEKAQASVDEDKARDMERQMRQGEFTFDMFLDSMQQLRNLGPFEDILGMLPGMNKMKGKMNVDEKQIARVEAIAKSMTKQERANPDLLNASRRKRIASGSGTSIQEVNRFLKQFEEMKKMMKQFSGAADKMVKKSKKKGFGLPFMGKGGGNNQGGMNFPFNFKPPFK</sequence>
<feature type="domain" description="AAA+ ATPase" evidence="10">
    <location>
        <begin position="100"/>
        <end position="247"/>
    </location>
</feature>
<feature type="domain" description="Signal recognition particle SRP54 helical bundle" evidence="12">
    <location>
        <begin position="2"/>
        <end position="87"/>
    </location>
</feature>
<reference evidence="14 18" key="3">
    <citation type="submission" date="2019-06" db="EMBL/GenBank/DDBJ databases">
        <title>Whole genome shotgun sequence of Brevibacillus formosus NBRC 15716.</title>
        <authorList>
            <person name="Hosoyama A."/>
            <person name="Uohara A."/>
            <person name="Ohji S."/>
            <person name="Ichikawa N."/>
        </authorList>
    </citation>
    <scope>NUCLEOTIDE SEQUENCE [LARGE SCALE GENOMIC DNA]</scope>
    <source>
        <strain evidence="14 18">NBRC 15716</strain>
    </source>
</reference>
<dbReference type="InterPro" id="IPR004780">
    <property type="entry name" value="SRP"/>
</dbReference>
<dbReference type="Proteomes" id="UP000035218">
    <property type="component" value="Unassembled WGS sequence"/>
</dbReference>
<dbReference type="Proteomes" id="UP000197781">
    <property type="component" value="Chromosome"/>
</dbReference>
<dbReference type="InterPro" id="IPR042101">
    <property type="entry name" value="SRP54_N_sf"/>
</dbReference>
<evidence type="ECO:0000256" key="2">
    <source>
        <dbReference type="ARBA" id="ARBA00022741"/>
    </source>
</evidence>
<dbReference type="Proteomes" id="UP000319498">
    <property type="component" value="Unassembled WGS sequence"/>
</dbReference>
<proteinExistence type="inferred from homology"/>
<organism evidence="13 17">
    <name type="scientific">Brevibacillus formosus</name>
    <dbReference type="NCBI Taxonomy" id="54913"/>
    <lineage>
        <taxon>Bacteria</taxon>
        <taxon>Bacillati</taxon>
        <taxon>Bacillota</taxon>
        <taxon>Bacilli</taxon>
        <taxon>Bacillales</taxon>
        <taxon>Paenibacillaceae</taxon>
        <taxon>Brevibacillus</taxon>
    </lineage>
</organism>
<dbReference type="SUPFAM" id="SSF47446">
    <property type="entry name" value="Signal peptide-binding domain"/>
    <property type="match status" value="1"/>
</dbReference>
<dbReference type="HAMAP" id="MF_00306">
    <property type="entry name" value="SRP54"/>
    <property type="match status" value="1"/>
</dbReference>
<evidence type="ECO:0000256" key="7">
    <source>
        <dbReference type="ARBA" id="ARBA00023274"/>
    </source>
</evidence>
<keyword evidence="6 9" id="KW-0733">Signal recognition particle</keyword>
<dbReference type="Gene3D" id="1.10.260.30">
    <property type="entry name" value="Signal recognition particle, SRP54 subunit, M-domain"/>
    <property type="match status" value="1"/>
</dbReference>
<dbReference type="FunFam" id="3.40.50.300:FF:000022">
    <property type="entry name" value="Signal recognition particle 54 kDa subunit"/>
    <property type="match status" value="1"/>
</dbReference>
<dbReference type="PANTHER" id="PTHR11564:SF5">
    <property type="entry name" value="SIGNAL RECOGNITION PARTICLE SUBUNIT SRP54"/>
    <property type="match status" value="1"/>
</dbReference>
<evidence type="ECO:0000313" key="13">
    <source>
        <dbReference type="EMBL" id="ASJ54472.1"/>
    </source>
</evidence>
<evidence type="ECO:0000259" key="10">
    <source>
        <dbReference type="SMART" id="SM00382"/>
    </source>
</evidence>
<dbReference type="GeneID" id="87583956"/>
<dbReference type="SUPFAM" id="SSF52540">
    <property type="entry name" value="P-loop containing nucleoside triphosphate hydrolases"/>
    <property type="match status" value="1"/>
</dbReference>
<dbReference type="KEGG" id="bfm:BP422_13445"/>
<keyword evidence="5 9" id="KW-0342">GTP-binding</keyword>
<dbReference type="InterPro" id="IPR027417">
    <property type="entry name" value="P-loop_NTPase"/>
</dbReference>
<evidence type="ECO:0000256" key="5">
    <source>
        <dbReference type="ARBA" id="ARBA00023134"/>
    </source>
</evidence>
<keyword evidence="3 9" id="KW-0378">Hydrolase</keyword>
<dbReference type="EMBL" id="CP018145">
    <property type="protein sequence ID" value="ASJ54472.1"/>
    <property type="molecule type" value="Genomic_DNA"/>
</dbReference>
<protein>
    <recommendedName>
        <fullName evidence="9">Signal recognition particle protein</fullName>
        <ecNumber evidence="9">3.6.5.4</ecNumber>
    </recommendedName>
    <alternativeName>
        <fullName evidence="9">Fifty-four homolog</fullName>
    </alternativeName>
</protein>
<comment type="subunit">
    <text evidence="9">Part of the signal recognition particle protein translocation system, which is composed of SRP and FtsY.</text>
</comment>
<dbReference type="SMART" id="SM00963">
    <property type="entry name" value="SRP54_N"/>
    <property type="match status" value="1"/>
</dbReference>
<comment type="catalytic activity">
    <reaction evidence="8 9">
        <text>GTP + H2O = GDP + phosphate + H(+)</text>
        <dbReference type="Rhea" id="RHEA:19669"/>
        <dbReference type="ChEBI" id="CHEBI:15377"/>
        <dbReference type="ChEBI" id="CHEBI:15378"/>
        <dbReference type="ChEBI" id="CHEBI:37565"/>
        <dbReference type="ChEBI" id="CHEBI:43474"/>
        <dbReference type="ChEBI" id="CHEBI:58189"/>
        <dbReference type="EC" id="3.6.5.4"/>
    </reaction>
</comment>
<dbReference type="GO" id="GO:0006614">
    <property type="term" value="P:SRP-dependent cotranslational protein targeting to membrane"/>
    <property type="evidence" value="ECO:0007669"/>
    <property type="project" value="InterPro"/>
</dbReference>
<dbReference type="Gene3D" id="1.20.120.140">
    <property type="entry name" value="Signal recognition particle SRP54, nucleotide-binding domain"/>
    <property type="match status" value="1"/>
</dbReference>
<feature type="binding site" evidence="9">
    <location>
        <begin position="248"/>
        <end position="251"/>
    </location>
    <ligand>
        <name>GTP</name>
        <dbReference type="ChEBI" id="CHEBI:37565"/>
    </ligand>
</feature>
<keyword evidence="7 9" id="KW-0687">Ribonucleoprotein</keyword>
<evidence type="ECO:0000313" key="15">
    <source>
        <dbReference type="EMBL" id="KLI00819.1"/>
    </source>
</evidence>
<dbReference type="InterPro" id="IPR013822">
    <property type="entry name" value="Signal_recog_particl_SRP54_hlx"/>
</dbReference>
<dbReference type="Gene3D" id="3.40.50.300">
    <property type="entry name" value="P-loop containing nucleotide triphosphate hydrolases"/>
    <property type="match status" value="1"/>
</dbReference>
<dbReference type="OrthoDB" id="9804720at2"/>
<gene>
    <name evidence="14" type="primary">ftsY_1</name>
    <name evidence="9" type="synonym">ffh</name>
    <name evidence="15" type="ORF">AA984_02590</name>
    <name evidence="14" type="ORF">BFO01nite_23660</name>
    <name evidence="13" type="ORF">BP422_13445</name>
</gene>
<dbReference type="Pfam" id="PF00448">
    <property type="entry name" value="SRP54"/>
    <property type="match status" value="1"/>
</dbReference>
<dbReference type="GO" id="GO:0005525">
    <property type="term" value="F:GTP binding"/>
    <property type="evidence" value="ECO:0007669"/>
    <property type="project" value="UniProtKB-UniRule"/>
</dbReference>
<comment type="function">
    <text evidence="9">Involved in targeting and insertion of nascent membrane proteins into the cytoplasmic membrane. Binds to the hydrophobic signal sequence of the ribosome-nascent chain (RNC) as it emerges from the ribosomes. The SRP-RNC complex is then targeted to the cytoplasmic membrane where it interacts with the SRP receptor FtsY.</text>
</comment>
<dbReference type="GO" id="GO:0008312">
    <property type="term" value="F:7S RNA binding"/>
    <property type="evidence" value="ECO:0007669"/>
    <property type="project" value="InterPro"/>
</dbReference>
<feature type="binding site" evidence="9">
    <location>
        <begin position="190"/>
        <end position="194"/>
    </location>
    <ligand>
        <name>GTP</name>
        <dbReference type="ChEBI" id="CHEBI:37565"/>
    </ligand>
</feature>
<dbReference type="InterPro" id="IPR022941">
    <property type="entry name" value="SRP54"/>
</dbReference>
<name>A0A0H0SRK6_9BACL</name>
<dbReference type="SMART" id="SM00962">
    <property type="entry name" value="SRP54"/>
    <property type="match status" value="1"/>
</dbReference>
<evidence type="ECO:0000313" key="17">
    <source>
        <dbReference type="Proteomes" id="UP000197781"/>
    </source>
</evidence>
<evidence type="ECO:0000259" key="11">
    <source>
        <dbReference type="SMART" id="SM00962"/>
    </source>
</evidence>
<dbReference type="RefSeq" id="WP_047067995.1">
    <property type="nucleotide sequence ID" value="NZ_BJOL01000013.1"/>
</dbReference>
<dbReference type="GO" id="GO:0003924">
    <property type="term" value="F:GTPase activity"/>
    <property type="evidence" value="ECO:0007669"/>
    <property type="project" value="UniProtKB-UniRule"/>
</dbReference>
<feature type="domain" description="SRP54-type proteins GTP-binding" evidence="11">
    <location>
        <begin position="101"/>
        <end position="296"/>
    </location>
</feature>
<dbReference type="AlphaFoldDB" id="A0A0H0SRK6"/>
<dbReference type="InterPro" id="IPR036891">
    <property type="entry name" value="Signal_recog_part_SRP54_M_sf"/>
</dbReference>
<dbReference type="InterPro" id="IPR003593">
    <property type="entry name" value="AAA+_ATPase"/>
</dbReference>
<dbReference type="GO" id="GO:0048500">
    <property type="term" value="C:signal recognition particle"/>
    <property type="evidence" value="ECO:0007669"/>
    <property type="project" value="UniProtKB-UniRule"/>
</dbReference>
<dbReference type="PANTHER" id="PTHR11564">
    <property type="entry name" value="SIGNAL RECOGNITION PARTICLE 54K PROTEIN SRP54"/>
    <property type="match status" value="1"/>
</dbReference>
<dbReference type="SMART" id="SM00382">
    <property type="entry name" value="AAA"/>
    <property type="match status" value="1"/>
</dbReference>
<evidence type="ECO:0000256" key="1">
    <source>
        <dbReference type="ARBA" id="ARBA00005450"/>
    </source>
</evidence>
<dbReference type="EC" id="3.6.5.4" evidence="9"/>
<dbReference type="EMBL" id="BJOL01000013">
    <property type="protein sequence ID" value="GED58234.1"/>
    <property type="molecule type" value="Genomic_DNA"/>
</dbReference>
<evidence type="ECO:0000259" key="12">
    <source>
        <dbReference type="SMART" id="SM00963"/>
    </source>
</evidence>
<keyword evidence="9" id="KW-0963">Cytoplasm</keyword>
<evidence type="ECO:0000256" key="3">
    <source>
        <dbReference type="ARBA" id="ARBA00022801"/>
    </source>
</evidence>
<dbReference type="Pfam" id="PF02881">
    <property type="entry name" value="SRP54_N"/>
    <property type="match status" value="1"/>
</dbReference>
<comment type="domain">
    <text evidence="9">Composed of three domains: the N-terminal N domain, which is responsible for interactions with the ribosome, the central G domain, which binds GTP, and the C-terminal M domain, which binds the RNA and the signal sequence of the RNC.</text>
</comment>
<dbReference type="Pfam" id="PF02978">
    <property type="entry name" value="SRP_SPB"/>
    <property type="match status" value="1"/>
</dbReference>
<dbReference type="InterPro" id="IPR004125">
    <property type="entry name" value="Signal_recog_particle_SRP54_M"/>
</dbReference>
<feature type="binding site" evidence="9">
    <location>
        <begin position="108"/>
        <end position="115"/>
    </location>
    <ligand>
        <name>GTP</name>
        <dbReference type="ChEBI" id="CHEBI:37565"/>
    </ligand>
</feature>
<dbReference type="CDD" id="cd18539">
    <property type="entry name" value="SRP_G"/>
    <property type="match status" value="1"/>
</dbReference>
<dbReference type="InterPro" id="IPR000897">
    <property type="entry name" value="SRP54_GTPase_dom"/>
</dbReference>
<dbReference type="NCBIfam" id="TIGR00959">
    <property type="entry name" value="ffh"/>
    <property type="match status" value="1"/>
</dbReference>
<keyword evidence="18" id="KW-1185">Reference proteome</keyword>
<keyword evidence="2 9" id="KW-0547">Nucleotide-binding</keyword>
<accession>A0A0H0SRK6</accession>
<evidence type="ECO:0000313" key="18">
    <source>
        <dbReference type="Proteomes" id="UP000319498"/>
    </source>
</evidence>